<dbReference type="SMART" id="SM00164">
    <property type="entry name" value="TBC"/>
    <property type="match status" value="1"/>
</dbReference>
<dbReference type="GO" id="GO:0031267">
    <property type="term" value="F:small GTPase binding"/>
    <property type="evidence" value="ECO:0007669"/>
    <property type="project" value="TreeGrafter"/>
</dbReference>
<dbReference type="SUPFAM" id="SSF47923">
    <property type="entry name" value="Ypt/Rab-GAP domain of gyp1p"/>
    <property type="match status" value="2"/>
</dbReference>
<dbReference type="Proteomes" id="UP000094112">
    <property type="component" value="Unassembled WGS sequence"/>
</dbReference>
<feature type="compositionally biased region" description="Acidic residues" evidence="2">
    <location>
        <begin position="874"/>
        <end position="883"/>
    </location>
</feature>
<dbReference type="STRING" id="683960.A0A1E3P0C7"/>
<dbReference type="GeneID" id="30199130"/>
<keyword evidence="7" id="KW-1185">Reference proteome</keyword>
<organism evidence="6 7">
    <name type="scientific">Wickerhamomyces anomalus (strain ATCC 58044 / CBS 1984 / NCYC 433 / NRRL Y-366-8)</name>
    <name type="common">Yeast</name>
    <name type="synonym">Hansenula anomala</name>
    <dbReference type="NCBI Taxonomy" id="683960"/>
    <lineage>
        <taxon>Eukaryota</taxon>
        <taxon>Fungi</taxon>
        <taxon>Dikarya</taxon>
        <taxon>Ascomycota</taxon>
        <taxon>Saccharomycotina</taxon>
        <taxon>Saccharomycetes</taxon>
        <taxon>Phaffomycetales</taxon>
        <taxon>Wickerhamomycetaceae</taxon>
        <taxon>Wickerhamomyces</taxon>
    </lineage>
</organism>
<dbReference type="EMBL" id="KV454211">
    <property type="protein sequence ID" value="ODQ58805.1"/>
    <property type="molecule type" value="Genomic_DNA"/>
</dbReference>
<dbReference type="Pfam" id="PF02893">
    <property type="entry name" value="GRAM"/>
    <property type="match status" value="1"/>
</dbReference>
<dbReference type="InterPro" id="IPR011992">
    <property type="entry name" value="EF-hand-dom_pair"/>
</dbReference>
<reference evidence="6 7" key="1">
    <citation type="journal article" date="2016" name="Proc. Natl. Acad. Sci. U.S.A.">
        <title>Comparative genomics of biotechnologically important yeasts.</title>
        <authorList>
            <person name="Riley R."/>
            <person name="Haridas S."/>
            <person name="Wolfe K.H."/>
            <person name="Lopes M.R."/>
            <person name="Hittinger C.T."/>
            <person name="Goeker M."/>
            <person name="Salamov A.A."/>
            <person name="Wisecaver J.H."/>
            <person name="Long T.M."/>
            <person name="Calvey C.H."/>
            <person name="Aerts A.L."/>
            <person name="Barry K.W."/>
            <person name="Choi C."/>
            <person name="Clum A."/>
            <person name="Coughlan A.Y."/>
            <person name="Deshpande S."/>
            <person name="Douglass A.P."/>
            <person name="Hanson S.J."/>
            <person name="Klenk H.-P."/>
            <person name="LaButti K.M."/>
            <person name="Lapidus A."/>
            <person name="Lindquist E.A."/>
            <person name="Lipzen A.M."/>
            <person name="Meier-Kolthoff J.P."/>
            <person name="Ohm R.A."/>
            <person name="Otillar R.P."/>
            <person name="Pangilinan J.L."/>
            <person name="Peng Y."/>
            <person name="Rokas A."/>
            <person name="Rosa C.A."/>
            <person name="Scheuner C."/>
            <person name="Sibirny A.A."/>
            <person name="Slot J.C."/>
            <person name="Stielow J.B."/>
            <person name="Sun H."/>
            <person name="Kurtzman C.P."/>
            <person name="Blackwell M."/>
            <person name="Grigoriev I.V."/>
            <person name="Jeffries T.W."/>
        </authorList>
    </citation>
    <scope>NUCLEOTIDE SEQUENCE [LARGE SCALE GENOMIC DNA]</scope>
    <source>
        <strain evidence="7">ATCC 58044 / CBS 1984 / NCYC 433 / NRRL Y-366-8</strain>
    </source>
</reference>
<keyword evidence="3" id="KW-0472">Membrane</keyword>
<feature type="transmembrane region" description="Helical" evidence="3">
    <location>
        <begin position="122"/>
        <end position="144"/>
    </location>
</feature>
<keyword evidence="3" id="KW-0812">Transmembrane</keyword>
<dbReference type="GO" id="GO:0005509">
    <property type="term" value="F:calcium ion binding"/>
    <property type="evidence" value="ECO:0007669"/>
    <property type="project" value="InterPro"/>
</dbReference>
<dbReference type="FunFam" id="1.10.8.270:FF:000015">
    <property type="entry name" value="GTPase activating protein (Gyp2)"/>
    <property type="match status" value="1"/>
</dbReference>
<dbReference type="PANTHER" id="PTHR47219:SF20">
    <property type="entry name" value="TBC1 DOMAIN FAMILY MEMBER 2B"/>
    <property type="match status" value="1"/>
</dbReference>
<dbReference type="Gene3D" id="1.10.472.80">
    <property type="entry name" value="Ypt/Rab-GAP domain of gyp1p, domain 3"/>
    <property type="match status" value="1"/>
</dbReference>
<dbReference type="InterPro" id="IPR000195">
    <property type="entry name" value="Rab-GAP-TBC_dom"/>
</dbReference>
<dbReference type="AlphaFoldDB" id="A0A1E3P0C7"/>
<feature type="compositionally biased region" description="Polar residues" evidence="2">
    <location>
        <begin position="847"/>
        <end position="859"/>
    </location>
</feature>
<protein>
    <recommendedName>
        <fullName evidence="8">Rab-GAP TBC domain-containing protein</fullName>
    </recommendedName>
</protein>
<dbReference type="SMART" id="SM00568">
    <property type="entry name" value="GRAM"/>
    <property type="match status" value="1"/>
</dbReference>
<dbReference type="Pfam" id="PF00566">
    <property type="entry name" value="RabGAP-TBC"/>
    <property type="match status" value="1"/>
</dbReference>
<keyword evidence="3" id="KW-1133">Transmembrane helix</keyword>
<name>A0A1E3P0C7_WICAA</name>
<dbReference type="InterPro" id="IPR050302">
    <property type="entry name" value="Rab_GAP_TBC_domain"/>
</dbReference>
<dbReference type="Gene3D" id="1.10.8.270">
    <property type="entry name" value="putative rabgap domain of human tbc1 domain family member 14 like domains"/>
    <property type="match status" value="1"/>
</dbReference>
<evidence type="ECO:0000259" key="4">
    <source>
        <dbReference type="PROSITE" id="PS50086"/>
    </source>
</evidence>
<evidence type="ECO:0000259" key="5">
    <source>
        <dbReference type="PROSITE" id="PS50222"/>
    </source>
</evidence>
<dbReference type="PROSITE" id="PS50086">
    <property type="entry name" value="TBC_RABGAP"/>
    <property type="match status" value="1"/>
</dbReference>
<dbReference type="InterPro" id="IPR004182">
    <property type="entry name" value="GRAM"/>
</dbReference>
<feature type="domain" description="EF-hand" evidence="5">
    <location>
        <begin position="602"/>
        <end position="637"/>
    </location>
</feature>
<sequence length="951" mass="108904">MSFLNTLRERASSLSLFDKTNAPKKPSKDELFREEFKLPEGESILDETAAEMLVVSQADENQKGAARINDNQLTNHSNFVYSGKLYLTKHFLVFRDSFDRKSCVLVLNLSTIKKVERIPSKAYVFALSIVTNCGIKLLIQFIGIRSRSEEFSHKLKVNLRDNIPNTKKLEPFLNSLYSEFIVKKNTPGADKDSIKSPEGGLGLIFKFPGDPKKLRDKSKLRLWYDYFRRYGRNLSISRQKMFYKLLRVGLPNRLRGEIWELTTGAMYLRFQELSVYQKTLDDNAGKKSLAIEEIEKDLNRSLPEYSAYQSEEGIGRLRRVLTAYSWKNPDVGYCQAMNIVAAALLIFQTEEQAFWTLSVLCEKYVPGYYSKTMYGTLLDQKVFESLVEKTMPILWNHISKHDIQLSVVSLPWFLSLFLNSMPLVFAFRIIDIFFLHGPKTLFQVALAVLRINGEELLEIDDDGMFISVLKDYFSQLDDSAHPNSTDPKFRQLTKFQELLIVAFKEFSNVTDEMIAQERNKHKPAILQNIETFIKRSQLRNLPRTPNISQEYLSNIYDRFYKCIQSHKASLGTGSSSMEFQTFQQFMAGFCDWVLSDEEYDSHPDDFLHRLFRNWDKDHKGVLTLTDVVVGLDKLVNRNLMESISNFFEIYDPESKGEVDREGILQLSEGLLYITKPLQDGLVFDYLTRKSIESYIADRIVERQKETNDEEIMLPSEVNIDQEIFQREQGERYLSAASEFIQRAFEYAQPVTQPQLIELEDSKDLDKMKANAALDPNHPLTLNLATFRMVILADETYELLFTETLASSIHLDRSTSISDKGGILRDMFDGLLADGRRVANQVRRRMDSTATSISNNNGHSDSAGVKSKTGAASIAEEEDEDDFGGDATTHDYGDLLEGAEIQALGDVPLSSNVKETDRANELKVLHDNMDEIKRTLDGQESSKNDNLIEFES</sequence>
<keyword evidence="1" id="KW-0343">GTPase activation</keyword>
<dbReference type="GO" id="GO:0005737">
    <property type="term" value="C:cytoplasm"/>
    <property type="evidence" value="ECO:0007669"/>
    <property type="project" value="EnsemblFungi"/>
</dbReference>
<evidence type="ECO:0000256" key="3">
    <source>
        <dbReference type="SAM" id="Phobius"/>
    </source>
</evidence>
<feature type="region of interest" description="Disordered" evidence="2">
    <location>
        <begin position="932"/>
        <end position="951"/>
    </location>
</feature>
<dbReference type="InterPro" id="IPR035969">
    <property type="entry name" value="Rab-GAP_TBC_sf"/>
</dbReference>
<evidence type="ECO:0000256" key="2">
    <source>
        <dbReference type="SAM" id="MobiDB-lite"/>
    </source>
</evidence>
<gene>
    <name evidence="6" type="ORF">WICANDRAFT_31809</name>
</gene>
<dbReference type="OrthoDB" id="17687at2759"/>
<feature type="domain" description="Rab-GAP TBC" evidence="4">
    <location>
        <begin position="249"/>
        <end position="437"/>
    </location>
</feature>
<dbReference type="InterPro" id="IPR002048">
    <property type="entry name" value="EF_hand_dom"/>
</dbReference>
<feature type="region of interest" description="Disordered" evidence="2">
    <location>
        <begin position="847"/>
        <end position="891"/>
    </location>
</feature>
<dbReference type="RefSeq" id="XP_019038012.1">
    <property type="nucleotide sequence ID" value="XM_019181884.1"/>
</dbReference>
<dbReference type="SUPFAM" id="SSF47473">
    <property type="entry name" value="EF-hand"/>
    <property type="match status" value="1"/>
</dbReference>
<dbReference type="PANTHER" id="PTHR47219">
    <property type="entry name" value="RAB GTPASE-ACTIVATING PROTEIN 1-LIKE"/>
    <property type="match status" value="1"/>
</dbReference>
<evidence type="ECO:0000313" key="6">
    <source>
        <dbReference type="EMBL" id="ODQ58805.1"/>
    </source>
</evidence>
<proteinExistence type="predicted"/>
<evidence type="ECO:0000256" key="1">
    <source>
        <dbReference type="ARBA" id="ARBA00022468"/>
    </source>
</evidence>
<dbReference type="PROSITE" id="PS50222">
    <property type="entry name" value="EF_HAND_2"/>
    <property type="match status" value="1"/>
</dbReference>
<dbReference type="Gene3D" id="1.10.238.10">
    <property type="entry name" value="EF-hand"/>
    <property type="match status" value="1"/>
</dbReference>
<dbReference type="FunFam" id="1.10.472.80:FF:000021">
    <property type="entry name" value="GTPase activating protein (Gyp2)"/>
    <property type="match status" value="1"/>
</dbReference>
<evidence type="ECO:0008006" key="8">
    <source>
        <dbReference type="Google" id="ProtNLM"/>
    </source>
</evidence>
<feature type="compositionally biased region" description="Basic and acidic residues" evidence="2">
    <location>
        <begin position="932"/>
        <end position="942"/>
    </location>
</feature>
<dbReference type="GO" id="GO:0043332">
    <property type="term" value="C:mating projection tip"/>
    <property type="evidence" value="ECO:0007669"/>
    <property type="project" value="EnsemblFungi"/>
</dbReference>
<accession>A0A1E3P0C7</accession>
<dbReference type="GO" id="GO:0005096">
    <property type="term" value="F:GTPase activator activity"/>
    <property type="evidence" value="ECO:0007669"/>
    <property type="project" value="UniProtKB-KW"/>
</dbReference>
<evidence type="ECO:0000313" key="7">
    <source>
        <dbReference type="Proteomes" id="UP000094112"/>
    </source>
</evidence>